<dbReference type="PRINTS" id="PR00039">
    <property type="entry name" value="HTHLYSR"/>
</dbReference>
<dbReference type="InterPro" id="IPR005119">
    <property type="entry name" value="LysR_subst-bd"/>
</dbReference>
<dbReference type="PANTHER" id="PTHR30419">
    <property type="entry name" value="HTH-TYPE TRANSCRIPTIONAL REGULATOR YBHD"/>
    <property type="match status" value="1"/>
</dbReference>
<gene>
    <name evidence="6" type="ORF">EDM56_16295</name>
</gene>
<evidence type="ECO:0000259" key="5">
    <source>
        <dbReference type="PROSITE" id="PS50931"/>
    </source>
</evidence>
<reference evidence="6 7" key="1">
    <citation type="submission" date="2018-10" db="EMBL/GenBank/DDBJ databases">
        <title>Phylogenomics of Brevibacillus.</title>
        <authorList>
            <person name="Dunlap C."/>
        </authorList>
    </citation>
    <scope>NUCLEOTIDE SEQUENCE [LARGE SCALE GENOMIC DNA]</scope>
    <source>
        <strain evidence="6 7">JCM 15716</strain>
    </source>
</reference>
<dbReference type="Proteomes" id="UP000271031">
    <property type="component" value="Unassembled WGS sequence"/>
</dbReference>
<keyword evidence="4" id="KW-0804">Transcription</keyword>
<feature type="domain" description="HTH lysR-type" evidence="5">
    <location>
        <begin position="16"/>
        <end position="73"/>
    </location>
</feature>
<dbReference type="InterPro" id="IPR036390">
    <property type="entry name" value="WH_DNA-bd_sf"/>
</dbReference>
<dbReference type="GO" id="GO:0003677">
    <property type="term" value="F:DNA binding"/>
    <property type="evidence" value="ECO:0007669"/>
    <property type="project" value="UniProtKB-KW"/>
</dbReference>
<dbReference type="PROSITE" id="PS50931">
    <property type="entry name" value="HTH_LYSR"/>
    <property type="match status" value="1"/>
</dbReference>
<evidence type="ECO:0000256" key="4">
    <source>
        <dbReference type="ARBA" id="ARBA00023163"/>
    </source>
</evidence>
<dbReference type="Gene3D" id="3.40.190.290">
    <property type="match status" value="1"/>
</dbReference>
<comment type="similarity">
    <text evidence="1">Belongs to the LysR transcriptional regulatory family.</text>
</comment>
<dbReference type="SUPFAM" id="SSF46785">
    <property type="entry name" value="Winged helix' DNA-binding domain"/>
    <property type="match status" value="1"/>
</dbReference>
<dbReference type="InterPro" id="IPR036388">
    <property type="entry name" value="WH-like_DNA-bd_sf"/>
</dbReference>
<dbReference type="CDD" id="cd05466">
    <property type="entry name" value="PBP2_LTTR_substrate"/>
    <property type="match status" value="1"/>
</dbReference>
<dbReference type="GO" id="GO:0003700">
    <property type="term" value="F:DNA-binding transcription factor activity"/>
    <property type="evidence" value="ECO:0007669"/>
    <property type="project" value="InterPro"/>
</dbReference>
<dbReference type="FunFam" id="1.10.10.10:FF:000001">
    <property type="entry name" value="LysR family transcriptional regulator"/>
    <property type="match status" value="1"/>
</dbReference>
<comment type="caution">
    <text evidence="6">The sequence shown here is derived from an EMBL/GenBank/DDBJ whole genome shotgun (WGS) entry which is preliminary data.</text>
</comment>
<dbReference type="GO" id="GO:0005829">
    <property type="term" value="C:cytosol"/>
    <property type="evidence" value="ECO:0007669"/>
    <property type="project" value="TreeGrafter"/>
</dbReference>
<dbReference type="SUPFAM" id="SSF53850">
    <property type="entry name" value="Periplasmic binding protein-like II"/>
    <property type="match status" value="1"/>
</dbReference>
<dbReference type="EMBL" id="RHHQ01000012">
    <property type="protein sequence ID" value="RNB87232.1"/>
    <property type="molecule type" value="Genomic_DNA"/>
</dbReference>
<dbReference type="InterPro" id="IPR050950">
    <property type="entry name" value="HTH-type_LysR_regulators"/>
</dbReference>
<accession>A0A3M8DGK3</accession>
<evidence type="ECO:0000313" key="7">
    <source>
        <dbReference type="Proteomes" id="UP000271031"/>
    </source>
</evidence>
<dbReference type="Pfam" id="PF00126">
    <property type="entry name" value="HTH_1"/>
    <property type="match status" value="1"/>
</dbReference>
<evidence type="ECO:0000313" key="6">
    <source>
        <dbReference type="EMBL" id="RNB87232.1"/>
    </source>
</evidence>
<dbReference type="OrthoDB" id="9803735at2"/>
<keyword evidence="7" id="KW-1185">Reference proteome</keyword>
<sequence>MNYRSITYSLYGECKMNIEQLEYIVDIAKTGSISATAENMHISQAGISKAVVKFESELGFELFTRGRMGTIPTERGRTIIEKATEVLRKIQEIKDEMQVQDFVDTIVRLSVSPNFTAVLPKAIVSFKHEYPNVRLEIVEKDSEDIIEDIKQNKTDMGLIYFHNDQSDAMKGLSVTSLIESRTVVCASKNSWLATKTSITPKEIISESFVNMNGSYSNPYMKKFKDKYGRVNVIFTSNNLEVLKRTIAEEEAIGLFIEFSLKKDPLLVNGDIVLVPLVGDEEHVVKLGCARSKKEHFSKAHSDLLKHVTREISLLS</sequence>
<dbReference type="Gene3D" id="1.10.10.10">
    <property type="entry name" value="Winged helix-like DNA-binding domain superfamily/Winged helix DNA-binding domain"/>
    <property type="match status" value="1"/>
</dbReference>
<dbReference type="Pfam" id="PF03466">
    <property type="entry name" value="LysR_substrate"/>
    <property type="match status" value="1"/>
</dbReference>
<proteinExistence type="inferred from homology"/>
<keyword evidence="3" id="KW-0238">DNA-binding</keyword>
<dbReference type="AlphaFoldDB" id="A0A3M8DGK3"/>
<evidence type="ECO:0000256" key="3">
    <source>
        <dbReference type="ARBA" id="ARBA00023125"/>
    </source>
</evidence>
<dbReference type="PANTHER" id="PTHR30419:SF28">
    <property type="entry name" value="HTH-TYPE TRANSCRIPTIONAL REGULATOR BSDA"/>
    <property type="match status" value="1"/>
</dbReference>
<dbReference type="InterPro" id="IPR000847">
    <property type="entry name" value="LysR_HTH_N"/>
</dbReference>
<evidence type="ECO:0000256" key="2">
    <source>
        <dbReference type="ARBA" id="ARBA00023015"/>
    </source>
</evidence>
<protein>
    <submittedName>
        <fullName evidence="6">LysR family transcriptional regulator</fullName>
    </submittedName>
</protein>
<evidence type="ECO:0000256" key="1">
    <source>
        <dbReference type="ARBA" id="ARBA00009437"/>
    </source>
</evidence>
<organism evidence="6 7">
    <name type="scientific">Brevibacillus fluminis</name>
    <dbReference type="NCBI Taxonomy" id="511487"/>
    <lineage>
        <taxon>Bacteria</taxon>
        <taxon>Bacillati</taxon>
        <taxon>Bacillota</taxon>
        <taxon>Bacilli</taxon>
        <taxon>Bacillales</taxon>
        <taxon>Paenibacillaceae</taxon>
        <taxon>Brevibacillus</taxon>
    </lineage>
</organism>
<name>A0A3M8DGK3_9BACL</name>
<keyword evidence="2" id="KW-0805">Transcription regulation</keyword>